<dbReference type="EMBL" id="LWDG02000281">
    <property type="protein sequence ID" value="KAE8266894.1"/>
    <property type="molecule type" value="Genomic_DNA"/>
</dbReference>
<accession>A0A8X7T3B4</accession>
<protein>
    <recommendedName>
        <fullName evidence="3">TIGR01456 family HAD hydrolase</fullName>
    </recommendedName>
</protein>
<dbReference type="InterPro" id="IPR036412">
    <property type="entry name" value="HAD-like_sf"/>
</dbReference>
<comment type="caution">
    <text evidence="1">The sequence shown here is derived from an EMBL/GenBank/DDBJ whole genome shotgun (WGS) entry which is preliminary data.</text>
</comment>
<dbReference type="Pfam" id="PF13242">
    <property type="entry name" value="Hydrolase_like"/>
    <property type="match status" value="1"/>
</dbReference>
<dbReference type="InterPro" id="IPR050324">
    <property type="entry name" value="CDP-alcohol_PTase-I"/>
</dbReference>
<dbReference type="NCBIfam" id="TIGR01460">
    <property type="entry name" value="HAD-SF-IIA"/>
    <property type="match status" value="1"/>
</dbReference>
<dbReference type="SUPFAM" id="SSF56784">
    <property type="entry name" value="HAD-like"/>
    <property type="match status" value="1"/>
</dbReference>
<proteinExistence type="predicted"/>
<reference evidence="1" key="1">
    <citation type="submission" date="2016-04" db="EMBL/GenBank/DDBJ databases">
        <authorList>
            <person name="Nguyen H.D."/>
            <person name="Samba Siva P."/>
            <person name="Cullis J."/>
            <person name="Levesque C.A."/>
            <person name="Hambleton S."/>
        </authorList>
    </citation>
    <scope>NUCLEOTIDE SEQUENCE</scope>
    <source>
        <strain evidence="1">DAOMC 236422</strain>
    </source>
</reference>
<reference evidence="1" key="2">
    <citation type="journal article" date="2019" name="IMA Fungus">
        <title>Genome sequencing and comparison of five Tilletia species to identify candidate genes for the detection of regulated species infecting wheat.</title>
        <authorList>
            <person name="Nguyen H.D.T."/>
            <person name="Sultana T."/>
            <person name="Kesanakurti P."/>
            <person name="Hambleton S."/>
        </authorList>
    </citation>
    <scope>NUCLEOTIDE SEQUENCE</scope>
    <source>
        <strain evidence="1">DAOMC 236422</strain>
    </source>
</reference>
<dbReference type="InterPro" id="IPR023214">
    <property type="entry name" value="HAD_sf"/>
</dbReference>
<name>A0A8X7T3B4_9BASI</name>
<dbReference type="Proteomes" id="UP000078113">
    <property type="component" value="Unassembled WGS sequence"/>
</dbReference>
<sequence>MAQHSRTMLGRGLALASRTSSLSPSQYTALLPARLSSRQYSTNPPKNLAFALDIDGVLKQGPNVLPAALRAFNLINGANPLKTPIPFLLLTNGGGYSESERAIRLSKDFQVDLGVERIIQAHTVMKSLTRLYGDKPVLCLGGPEMPPGRARSVMNGYGFGDVYTAHDLIASAPSSWPFSTISDAQRAEVRKADFSKVKFAAVMVFHDSRDFGRDIQFIVDILRSRDGVFGTIDDERRPGHTKPQIPLYFSHGDLLWGNDFPVVRYGQGAFRIACESIYEATTGNKLEYTVFGKPERLTYEYAEAVLRDQINPADVDREWTAEERANVWMIGDNPAADIKGANDWGFSSALVRTGVYRDVDGEPAHKPTVLVDDVEQAVKVAIRQTWGVDC</sequence>
<organism evidence="1 2">
    <name type="scientific">Tilletia walkeri</name>
    <dbReference type="NCBI Taxonomy" id="117179"/>
    <lineage>
        <taxon>Eukaryota</taxon>
        <taxon>Fungi</taxon>
        <taxon>Dikarya</taxon>
        <taxon>Basidiomycota</taxon>
        <taxon>Ustilaginomycotina</taxon>
        <taxon>Exobasidiomycetes</taxon>
        <taxon>Tilletiales</taxon>
        <taxon>Tilletiaceae</taxon>
        <taxon>Tilletia</taxon>
    </lineage>
</organism>
<dbReference type="GO" id="GO:0005739">
    <property type="term" value="C:mitochondrion"/>
    <property type="evidence" value="ECO:0007669"/>
    <property type="project" value="TreeGrafter"/>
</dbReference>
<dbReference type="AlphaFoldDB" id="A0A8X7T3B4"/>
<dbReference type="InterPro" id="IPR006357">
    <property type="entry name" value="HAD-SF_hydro_IIA"/>
</dbReference>
<keyword evidence="2" id="KW-1185">Reference proteome</keyword>
<dbReference type="Pfam" id="PF13344">
    <property type="entry name" value="Hydrolase_6"/>
    <property type="match status" value="1"/>
</dbReference>
<dbReference type="PANTHER" id="PTHR14269">
    <property type="entry name" value="CDP-DIACYLGLYCEROL--GLYCEROL-3-PHOSPHATE 3-PHOSPHATIDYLTRANSFERASE-RELATED"/>
    <property type="match status" value="1"/>
</dbReference>
<dbReference type="InterPro" id="IPR006353">
    <property type="entry name" value="HAD-SF_hydro_IIA_CECR5"/>
</dbReference>
<dbReference type="NCBIfam" id="TIGR01456">
    <property type="entry name" value="CECR5"/>
    <property type="match status" value="1"/>
</dbReference>
<evidence type="ECO:0000313" key="2">
    <source>
        <dbReference type="Proteomes" id="UP000078113"/>
    </source>
</evidence>
<dbReference type="PANTHER" id="PTHR14269:SF4">
    <property type="entry name" value="CAT EYE SYNDROME CRITICAL REGION PROTEIN 5"/>
    <property type="match status" value="1"/>
</dbReference>
<dbReference type="GO" id="GO:0046474">
    <property type="term" value="P:glycerophospholipid biosynthetic process"/>
    <property type="evidence" value="ECO:0007669"/>
    <property type="project" value="TreeGrafter"/>
</dbReference>
<dbReference type="Gene3D" id="3.40.50.1000">
    <property type="entry name" value="HAD superfamily/HAD-like"/>
    <property type="match status" value="2"/>
</dbReference>
<evidence type="ECO:0008006" key="3">
    <source>
        <dbReference type="Google" id="ProtNLM"/>
    </source>
</evidence>
<evidence type="ECO:0000313" key="1">
    <source>
        <dbReference type="EMBL" id="KAE8266894.1"/>
    </source>
</evidence>
<gene>
    <name evidence="1" type="ORF">A4X09_0g5457</name>
</gene>